<dbReference type="GO" id="GO:0015276">
    <property type="term" value="F:ligand-gated monoatomic ion channel activity"/>
    <property type="evidence" value="ECO:0007669"/>
    <property type="project" value="InterPro"/>
</dbReference>
<dbReference type="Pfam" id="PF00497">
    <property type="entry name" value="SBP_bac_3"/>
    <property type="match status" value="1"/>
</dbReference>
<evidence type="ECO:0000259" key="3">
    <source>
        <dbReference type="SMART" id="SM00062"/>
    </source>
</evidence>
<reference evidence="5 6" key="1">
    <citation type="submission" date="2018-03" db="EMBL/GenBank/DDBJ databases">
        <title>Genomic Encyclopedia of Archaeal and Bacterial Type Strains, Phase II (KMG-II): from individual species to whole genera.</title>
        <authorList>
            <person name="Goeker M."/>
        </authorList>
    </citation>
    <scope>NUCLEOTIDE SEQUENCE [LARGE SCALE GENOMIC DNA]</scope>
    <source>
        <strain evidence="5 6">DSM 44720</strain>
    </source>
</reference>
<feature type="chain" id="PRO_5039347895" evidence="2">
    <location>
        <begin position="21"/>
        <end position="306"/>
    </location>
</feature>
<dbReference type="InterPro" id="IPR001320">
    <property type="entry name" value="Iontro_rcpt_C"/>
</dbReference>
<dbReference type="PANTHER" id="PTHR35936">
    <property type="entry name" value="MEMBRANE-BOUND LYTIC MUREIN TRANSGLYCOSYLASE F"/>
    <property type="match status" value="1"/>
</dbReference>
<name>A0A2T0T4W8_9PSEU</name>
<dbReference type="Gene3D" id="3.40.190.10">
    <property type="entry name" value="Periplasmic binding protein-like II"/>
    <property type="match status" value="2"/>
</dbReference>
<feature type="domain" description="Ionotropic glutamate receptor C-terminal" evidence="4">
    <location>
        <begin position="63"/>
        <end position="294"/>
    </location>
</feature>
<protein>
    <submittedName>
        <fullName evidence="5">Amino acid ABC transporter substrate-binding protein (PAAT family)</fullName>
    </submittedName>
</protein>
<sequence length="306" mass="31670">MLIRRFAMTAVALSTLVACANPDAAPPAASGGAKPSTESIVSSVKKDDALAAGLPPAIVSAGTLKVGSNIQNPPNNFYAEDGKTAIGSEVDLAKAIAAKLGLKVEYSDMAFSSLITSLQSGRIDMTMAAMNDTAERQQAIDFVDYFTSGITIMVQKGNPSSVKGPDDLCGKGVAVNLGSSQEAYAKEQSTKCVAAGKGEVTVTATDSDTQNQNQLRTGRVAAILNDLPTAVYVAQTAGKGEYFEVVKADPINGGPYGIGVNKDNPQLSKSIQAALQALVDDGTYTKILESWEVSQGAISKVTLNGK</sequence>
<feature type="signal peptide" evidence="2">
    <location>
        <begin position="1"/>
        <end position="20"/>
    </location>
</feature>
<dbReference type="GO" id="GO:0016020">
    <property type="term" value="C:membrane"/>
    <property type="evidence" value="ECO:0007669"/>
    <property type="project" value="InterPro"/>
</dbReference>
<dbReference type="EMBL" id="PVTF01000006">
    <property type="protein sequence ID" value="PRY40679.1"/>
    <property type="molecule type" value="Genomic_DNA"/>
</dbReference>
<dbReference type="Proteomes" id="UP000239494">
    <property type="component" value="Unassembled WGS sequence"/>
</dbReference>
<feature type="domain" description="Solute-binding protein family 3/N-terminal" evidence="3">
    <location>
        <begin position="63"/>
        <end position="295"/>
    </location>
</feature>
<proteinExistence type="predicted"/>
<evidence type="ECO:0000256" key="2">
    <source>
        <dbReference type="SAM" id="SignalP"/>
    </source>
</evidence>
<organism evidence="5 6">
    <name type="scientific">Umezawaea tangerina</name>
    <dbReference type="NCBI Taxonomy" id="84725"/>
    <lineage>
        <taxon>Bacteria</taxon>
        <taxon>Bacillati</taxon>
        <taxon>Actinomycetota</taxon>
        <taxon>Actinomycetes</taxon>
        <taxon>Pseudonocardiales</taxon>
        <taxon>Pseudonocardiaceae</taxon>
        <taxon>Umezawaea</taxon>
    </lineage>
</organism>
<gene>
    <name evidence="5" type="ORF">CLV43_106420</name>
</gene>
<dbReference type="PROSITE" id="PS51257">
    <property type="entry name" value="PROKAR_LIPOPROTEIN"/>
    <property type="match status" value="1"/>
</dbReference>
<evidence type="ECO:0000313" key="5">
    <source>
        <dbReference type="EMBL" id="PRY40679.1"/>
    </source>
</evidence>
<dbReference type="CDD" id="cd01004">
    <property type="entry name" value="PBP2_MidA_like"/>
    <property type="match status" value="1"/>
</dbReference>
<keyword evidence="1 2" id="KW-0732">Signal</keyword>
<dbReference type="SUPFAM" id="SSF53850">
    <property type="entry name" value="Periplasmic binding protein-like II"/>
    <property type="match status" value="1"/>
</dbReference>
<evidence type="ECO:0000313" key="6">
    <source>
        <dbReference type="Proteomes" id="UP000239494"/>
    </source>
</evidence>
<comment type="caution">
    <text evidence="5">The sequence shown here is derived from an EMBL/GenBank/DDBJ whole genome shotgun (WGS) entry which is preliminary data.</text>
</comment>
<accession>A0A2T0T4W8</accession>
<keyword evidence="6" id="KW-1185">Reference proteome</keyword>
<dbReference type="SMART" id="SM00079">
    <property type="entry name" value="PBPe"/>
    <property type="match status" value="1"/>
</dbReference>
<dbReference type="InterPro" id="IPR001638">
    <property type="entry name" value="Solute-binding_3/MltF_N"/>
</dbReference>
<dbReference type="AlphaFoldDB" id="A0A2T0T4W8"/>
<dbReference type="PANTHER" id="PTHR35936:SF17">
    <property type="entry name" value="ARGININE-BINDING EXTRACELLULAR PROTEIN ARTP"/>
    <property type="match status" value="1"/>
</dbReference>
<dbReference type="SMART" id="SM00062">
    <property type="entry name" value="PBPb"/>
    <property type="match status" value="1"/>
</dbReference>
<evidence type="ECO:0000259" key="4">
    <source>
        <dbReference type="SMART" id="SM00079"/>
    </source>
</evidence>
<evidence type="ECO:0000256" key="1">
    <source>
        <dbReference type="ARBA" id="ARBA00022729"/>
    </source>
</evidence>